<reference evidence="3" key="1">
    <citation type="journal article" date="2019" name="Int. J. Syst. Evol. Microbiol.">
        <title>The Global Catalogue of Microorganisms (GCM) 10K type strain sequencing project: providing services to taxonomists for standard genome sequencing and annotation.</title>
        <authorList>
            <consortium name="The Broad Institute Genomics Platform"/>
            <consortium name="The Broad Institute Genome Sequencing Center for Infectious Disease"/>
            <person name="Wu L."/>
            <person name="Ma J."/>
        </authorList>
    </citation>
    <scope>NUCLEOTIDE SEQUENCE [LARGE SCALE GENOMIC DNA]</scope>
    <source>
        <strain evidence="3">JCM 16923</strain>
    </source>
</reference>
<proteinExistence type="predicted"/>
<keyword evidence="1" id="KW-0472">Membrane</keyword>
<feature type="transmembrane region" description="Helical" evidence="1">
    <location>
        <begin position="47"/>
        <end position="69"/>
    </location>
</feature>
<accession>A0ABP7PIA4</accession>
<organism evidence="2 3">
    <name type="scientific">Gordonia caeni</name>
    <dbReference type="NCBI Taxonomy" id="1007097"/>
    <lineage>
        <taxon>Bacteria</taxon>
        <taxon>Bacillati</taxon>
        <taxon>Actinomycetota</taxon>
        <taxon>Actinomycetes</taxon>
        <taxon>Mycobacteriales</taxon>
        <taxon>Gordoniaceae</taxon>
        <taxon>Gordonia</taxon>
    </lineage>
</organism>
<name>A0ABP7PIA4_9ACTN</name>
<keyword evidence="1" id="KW-1133">Transmembrane helix</keyword>
<evidence type="ECO:0000313" key="3">
    <source>
        <dbReference type="Proteomes" id="UP001418444"/>
    </source>
</evidence>
<evidence type="ECO:0008006" key="4">
    <source>
        <dbReference type="Google" id="ProtNLM"/>
    </source>
</evidence>
<keyword evidence="3" id="KW-1185">Reference proteome</keyword>
<evidence type="ECO:0000313" key="2">
    <source>
        <dbReference type="EMBL" id="GAA3964974.1"/>
    </source>
</evidence>
<comment type="caution">
    <text evidence="2">The sequence shown here is derived from an EMBL/GenBank/DDBJ whole genome shotgun (WGS) entry which is preliminary data.</text>
</comment>
<dbReference type="EMBL" id="BAAAZW010000008">
    <property type="protein sequence ID" value="GAA3964974.1"/>
    <property type="molecule type" value="Genomic_DNA"/>
</dbReference>
<dbReference type="RefSeq" id="WP_344784639.1">
    <property type="nucleotide sequence ID" value="NZ_BAAAZW010000008.1"/>
</dbReference>
<evidence type="ECO:0000256" key="1">
    <source>
        <dbReference type="SAM" id="Phobius"/>
    </source>
</evidence>
<protein>
    <recommendedName>
        <fullName evidence="4">Septum formation initiator family protein</fullName>
    </recommendedName>
</protein>
<dbReference type="Pfam" id="PF04977">
    <property type="entry name" value="DivIC"/>
    <property type="match status" value="1"/>
</dbReference>
<keyword evidence="1" id="KW-0812">Transmembrane</keyword>
<dbReference type="InterPro" id="IPR007060">
    <property type="entry name" value="FtsL/DivIC"/>
</dbReference>
<dbReference type="Proteomes" id="UP001418444">
    <property type="component" value="Unassembled WGS sequence"/>
</dbReference>
<sequence length="163" mass="18531">MKPTTDTDAGVTADTGAVAVLERPEDDRIDGLPAVWQRLASVNSKRALGTLLVLVLLALTLAVPVRTYLAQRGEFNRLQAENEQLAHEVDHYQRRVTEQNDPAYIENQARDRLQYVMPGEKPVVLTYPYRDRRQAEEQKAREYAANPWYQNLWDAVSTPPEGQ</sequence>
<gene>
    <name evidence="2" type="ORF">GCM10022231_26990</name>
</gene>